<feature type="transmembrane region" description="Helical" evidence="1">
    <location>
        <begin position="69"/>
        <end position="87"/>
    </location>
</feature>
<keyword evidence="1" id="KW-0472">Membrane</keyword>
<keyword evidence="1" id="KW-1133">Transmembrane helix</keyword>
<evidence type="ECO:0000313" key="3">
    <source>
        <dbReference type="Proteomes" id="UP000295444"/>
    </source>
</evidence>
<accession>A0A4R6S5F6</accession>
<protein>
    <submittedName>
        <fullName evidence="2">Uncharacterized protein</fullName>
    </submittedName>
</protein>
<feature type="transmembrane region" description="Helical" evidence="1">
    <location>
        <begin position="145"/>
        <end position="166"/>
    </location>
</feature>
<reference evidence="2 3" key="1">
    <citation type="submission" date="2019-03" db="EMBL/GenBank/DDBJ databases">
        <title>Genomic Encyclopedia of Type Strains, Phase IV (KMG-IV): sequencing the most valuable type-strain genomes for metagenomic binning, comparative biology and taxonomic classification.</title>
        <authorList>
            <person name="Goeker M."/>
        </authorList>
    </citation>
    <scope>NUCLEOTIDE SEQUENCE [LARGE SCALE GENOMIC DNA]</scope>
    <source>
        <strain evidence="2 3">DSM 45361</strain>
    </source>
</reference>
<dbReference type="EMBL" id="SNXZ01000005">
    <property type="protein sequence ID" value="TDP94950.1"/>
    <property type="molecule type" value="Genomic_DNA"/>
</dbReference>
<dbReference type="NCBIfam" id="NF041646">
    <property type="entry name" value="VC0807_fam"/>
    <property type="match status" value="1"/>
</dbReference>
<feature type="transmembrane region" description="Helical" evidence="1">
    <location>
        <begin position="93"/>
        <end position="111"/>
    </location>
</feature>
<feature type="transmembrane region" description="Helical" evidence="1">
    <location>
        <begin position="118"/>
        <end position="139"/>
    </location>
</feature>
<evidence type="ECO:0000256" key="1">
    <source>
        <dbReference type="SAM" id="Phobius"/>
    </source>
</evidence>
<feature type="transmembrane region" description="Helical" evidence="1">
    <location>
        <begin position="239"/>
        <end position="260"/>
    </location>
</feature>
<proteinExistence type="predicted"/>
<gene>
    <name evidence="2" type="ORF">EV186_105182</name>
</gene>
<name>A0A4R6S5F6_LABRH</name>
<dbReference type="OrthoDB" id="3781030at2"/>
<comment type="caution">
    <text evidence="2">The sequence shown here is derived from an EMBL/GenBank/DDBJ whole genome shotgun (WGS) entry which is preliminary data.</text>
</comment>
<keyword evidence="1" id="KW-0812">Transmembrane</keyword>
<feature type="transmembrane region" description="Helical" evidence="1">
    <location>
        <begin position="202"/>
        <end position="227"/>
    </location>
</feature>
<dbReference type="AlphaFoldDB" id="A0A4R6S5F6"/>
<evidence type="ECO:0000313" key="2">
    <source>
        <dbReference type="EMBL" id="TDP94950.1"/>
    </source>
</evidence>
<organism evidence="2 3">
    <name type="scientific">Labedaea rhizosphaerae</name>
    <dbReference type="NCBI Taxonomy" id="598644"/>
    <lineage>
        <taxon>Bacteria</taxon>
        <taxon>Bacillati</taxon>
        <taxon>Actinomycetota</taxon>
        <taxon>Actinomycetes</taxon>
        <taxon>Pseudonocardiales</taxon>
        <taxon>Pseudonocardiaceae</taxon>
        <taxon>Labedaea</taxon>
    </lineage>
</organism>
<dbReference type="RefSeq" id="WP_133852354.1">
    <property type="nucleotide sequence ID" value="NZ_SNXZ01000005.1"/>
</dbReference>
<feature type="transmembrane region" description="Helical" evidence="1">
    <location>
        <begin position="40"/>
        <end position="57"/>
    </location>
</feature>
<feature type="transmembrane region" description="Helical" evidence="1">
    <location>
        <begin position="12"/>
        <end position="34"/>
    </location>
</feature>
<dbReference type="Proteomes" id="UP000295444">
    <property type="component" value="Unassembled WGS sequence"/>
</dbReference>
<sequence>MGVIVVRKAAQLLLMIANLAVDLLLPTVVLVALAPTHLPTPLLLSIGGMLLAAKAIGGPVHSPGFRWRLALVVAVVPMAGMLGGYAAGVDVRLSMVVGAVLSGGIVVGDLLRKGKRKLDTFAFVVLAEVVAGIVLTSISGDARFVLARMSIYLAIGGVIVLATTWTEQPFMRTTLKPVAAHGDPERAEAFDRCWDRSPQFRLLYRLMTAGLGLVFLVDAVLRIVIIYSRPADAVVESSLTSQMPLIVLLVVWFAAGRGLAVPRAQRILDAECAQKPKASALR</sequence>
<keyword evidence="3" id="KW-1185">Reference proteome</keyword>